<comment type="caution">
    <text evidence="6">The sequence shown here is derived from an EMBL/GenBank/DDBJ whole genome shotgun (WGS) entry which is preliminary data.</text>
</comment>
<evidence type="ECO:0000256" key="3">
    <source>
        <dbReference type="RuleBase" id="RU000682"/>
    </source>
</evidence>
<dbReference type="Pfam" id="PF00046">
    <property type="entry name" value="Homeodomain"/>
    <property type="match status" value="1"/>
</dbReference>
<evidence type="ECO:0000256" key="2">
    <source>
        <dbReference type="PROSITE-ProRule" id="PRU00108"/>
    </source>
</evidence>
<dbReference type="PROSITE" id="PS50071">
    <property type="entry name" value="HOMEOBOX_2"/>
    <property type="match status" value="1"/>
</dbReference>
<dbReference type="InterPro" id="IPR009057">
    <property type="entry name" value="Homeodomain-like_sf"/>
</dbReference>
<dbReference type="AlphaFoldDB" id="A0ABD3SK35"/>
<evidence type="ECO:0000256" key="4">
    <source>
        <dbReference type="SAM" id="Coils"/>
    </source>
</evidence>
<evidence type="ECO:0000256" key="1">
    <source>
        <dbReference type="ARBA" id="ARBA00004123"/>
    </source>
</evidence>
<sequence>MVYATEVLMSAFEESEHLTKQKKIELGNTTGLDVEQIASWFNRKRAHKRARESVIDLEQTNAELQQNLRESKKRETKLRLDIEQSKRRQTAIGAENQRLRQQLGMIGGADSEFDSMVSTRSVNKVGDCS</sequence>
<evidence type="ECO:0000313" key="7">
    <source>
        <dbReference type="Proteomes" id="UP001634393"/>
    </source>
</evidence>
<evidence type="ECO:0000313" key="6">
    <source>
        <dbReference type="EMBL" id="KAL3824931.1"/>
    </source>
</evidence>
<protein>
    <recommendedName>
        <fullName evidence="5">Homeobox domain-containing protein</fullName>
    </recommendedName>
</protein>
<keyword evidence="2 3" id="KW-0371">Homeobox</keyword>
<dbReference type="GO" id="GO:0003677">
    <property type="term" value="F:DNA binding"/>
    <property type="evidence" value="ECO:0007669"/>
    <property type="project" value="UniProtKB-UniRule"/>
</dbReference>
<keyword evidence="7" id="KW-1185">Reference proteome</keyword>
<keyword evidence="2 3" id="KW-0539">Nucleus</keyword>
<name>A0ABD3SK35_9LAMI</name>
<feature type="domain" description="Homeobox" evidence="5">
    <location>
        <begin position="1"/>
        <end position="51"/>
    </location>
</feature>
<dbReference type="SUPFAM" id="SSF46689">
    <property type="entry name" value="Homeodomain-like"/>
    <property type="match status" value="1"/>
</dbReference>
<comment type="subcellular location">
    <subcellularLocation>
        <location evidence="1 2 3">Nucleus</location>
    </subcellularLocation>
</comment>
<feature type="coiled-coil region" evidence="4">
    <location>
        <begin position="47"/>
        <end position="88"/>
    </location>
</feature>
<feature type="DNA-binding region" description="Homeobox" evidence="2">
    <location>
        <begin position="3"/>
        <end position="52"/>
    </location>
</feature>
<keyword evidence="2 3" id="KW-0238">DNA-binding</keyword>
<reference evidence="6 7" key="1">
    <citation type="submission" date="2024-12" db="EMBL/GenBank/DDBJ databases">
        <title>The unique morphological basis and parallel evolutionary history of personate flowers in Penstemon.</title>
        <authorList>
            <person name="Depatie T.H."/>
            <person name="Wessinger C.A."/>
        </authorList>
    </citation>
    <scope>NUCLEOTIDE SEQUENCE [LARGE SCALE GENOMIC DNA]</scope>
    <source>
        <strain evidence="6">WTNN_2</strain>
        <tissue evidence="6">Leaf</tissue>
    </source>
</reference>
<dbReference type="Gene3D" id="1.10.10.60">
    <property type="entry name" value="Homeodomain-like"/>
    <property type="match status" value="1"/>
</dbReference>
<dbReference type="InterPro" id="IPR001356">
    <property type="entry name" value="HD"/>
</dbReference>
<accession>A0ABD3SK35</accession>
<dbReference type="CDD" id="cd00086">
    <property type="entry name" value="homeodomain"/>
    <property type="match status" value="1"/>
</dbReference>
<dbReference type="Proteomes" id="UP001634393">
    <property type="component" value="Unassembled WGS sequence"/>
</dbReference>
<dbReference type="GO" id="GO:0005634">
    <property type="term" value="C:nucleus"/>
    <property type="evidence" value="ECO:0007669"/>
    <property type="project" value="UniProtKB-SubCell"/>
</dbReference>
<gene>
    <name evidence="6" type="ORF">ACJIZ3_020960</name>
</gene>
<dbReference type="EMBL" id="JBJXBP010000006">
    <property type="protein sequence ID" value="KAL3824931.1"/>
    <property type="molecule type" value="Genomic_DNA"/>
</dbReference>
<evidence type="ECO:0000259" key="5">
    <source>
        <dbReference type="PROSITE" id="PS50071"/>
    </source>
</evidence>
<proteinExistence type="predicted"/>
<keyword evidence="4" id="KW-0175">Coiled coil</keyword>
<organism evidence="6 7">
    <name type="scientific">Penstemon smallii</name>
    <dbReference type="NCBI Taxonomy" id="265156"/>
    <lineage>
        <taxon>Eukaryota</taxon>
        <taxon>Viridiplantae</taxon>
        <taxon>Streptophyta</taxon>
        <taxon>Embryophyta</taxon>
        <taxon>Tracheophyta</taxon>
        <taxon>Spermatophyta</taxon>
        <taxon>Magnoliopsida</taxon>
        <taxon>eudicotyledons</taxon>
        <taxon>Gunneridae</taxon>
        <taxon>Pentapetalae</taxon>
        <taxon>asterids</taxon>
        <taxon>lamiids</taxon>
        <taxon>Lamiales</taxon>
        <taxon>Plantaginaceae</taxon>
        <taxon>Cheloneae</taxon>
        <taxon>Penstemon</taxon>
    </lineage>
</organism>